<feature type="transmembrane region" description="Helical" evidence="1">
    <location>
        <begin position="49"/>
        <end position="69"/>
    </location>
</feature>
<protein>
    <submittedName>
        <fullName evidence="2">Uncharacterized protein</fullName>
    </submittedName>
</protein>
<keyword evidence="1" id="KW-0472">Membrane</keyword>
<name>A0ABX0HDJ7_9BACT</name>
<keyword evidence="3" id="KW-1185">Reference proteome</keyword>
<keyword evidence="1" id="KW-0812">Transmembrane</keyword>
<proteinExistence type="predicted"/>
<sequence>MFSFRLEIVFLVVFIFCFLFSLGRFNLIDYILNIKVKSKEYKKTPIKNLIIYGSILLLLLFSSSIEFLLSPTDGFDQYRNRIGNVFATEYFPKERISDFMAIKVPIVTIEKTNNIVTISDFSSIFLNRSLKQKSIKVLVNNKIHNSVKLREELCNKLIAFSKFNDIIFNNKIYQTRIILIYIELTSMLTNKIIEQGTFSITKKQVY</sequence>
<evidence type="ECO:0000313" key="2">
    <source>
        <dbReference type="EMBL" id="NHE59961.1"/>
    </source>
</evidence>
<accession>A0ABX0HDJ7</accession>
<dbReference type="RefSeq" id="WP_166151854.1">
    <property type="nucleotide sequence ID" value="NZ_JAANYN010000021.1"/>
</dbReference>
<evidence type="ECO:0000313" key="3">
    <source>
        <dbReference type="Proteomes" id="UP000649799"/>
    </source>
</evidence>
<dbReference type="EMBL" id="JAANYN010000021">
    <property type="protein sequence ID" value="NHE59961.1"/>
    <property type="molecule type" value="Genomic_DNA"/>
</dbReference>
<evidence type="ECO:0000256" key="1">
    <source>
        <dbReference type="SAM" id="Phobius"/>
    </source>
</evidence>
<gene>
    <name evidence="2" type="ORF">G9Q97_24425</name>
</gene>
<organism evidence="2 3">
    <name type="scientific">Cyclobacterium plantarum</name>
    <dbReference type="NCBI Taxonomy" id="2716263"/>
    <lineage>
        <taxon>Bacteria</taxon>
        <taxon>Pseudomonadati</taxon>
        <taxon>Bacteroidota</taxon>
        <taxon>Cytophagia</taxon>
        <taxon>Cytophagales</taxon>
        <taxon>Cyclobacteriaceae</taxon>
        <taxon>Cyclobacterium</taxon>
    </lineage>
</organism>
<reference evidence="2 3" key="1">
    <citation type="submission" date="2020-03" db="EMBL/GenBank/DDBJ databases">
        <title>Cyclobacterium plantarum sp. nov., a marine bacterium isolated from a coastal-marine wetland.</title>
        <authorList>
            <person name="Sanchez-Porro C."/>
            <person name="Ventosa A."/>
            <person name="Amoozegar M."/>
        </authorList>
    </citation>
    <scope>NUCLEOTIDE SEQUENCE [LARGE SCALE GENOMIC DNA]</scope>
    <source>
        <strain evidence="2 3">GBPx2</strain>
    </source>
</reference>
<feature type="transmembrane region" description="Helical" evidence="1">
    <location>
        <begin position="6"/>
        <end position="28"/>
    </location>
</feature>
<dbReference type="Proteomes" id="UP000649799">
    <property type="component" value="Unassembled WGS sequence"/>
</dbReference>
<comment type="caution">
    <text evidence="2">The sequence shown here is derived from an EMBL/GenBank/DDBJ whole genome shotgun (WGS) entry which is preliminary data.</text>
</comment>
<keyword evidence="1" id="KW-1133">Transmembrane helix</keyword>